<feature type="non-terminal residue" evidence="1">
    <location>
        <position position="1035"/>
    </location>
</feature>
<reference evidence="1" key="1">
    <citation type="submission" date="2022-07" db="EMBL/GenBank/DDBJ databases">
        <title>Phylogenomic reconstructions and comparative analyses of Kickxellomycotina fungi.</title>
        <authorList>
            <person name="Reynolds N.K."/>
            <person name="Stajich J.E."/>
            <person name="Barry K."/>
            <person name="Grigoriev I.V."/>
            <person name="Crous P."/>
            <person name="Smith M.E."/>
        </authorList>
    </citation>
    <scope>NUCLEOTIDE SEQUENCE</scope>
    <source>
        <strain evidence="1">CBS 109366</strain>
    </source>
</reference>
<evidence type="ECO:0000313" key="2">
    <source>
        <dbReference type="Proteomes" id="UP001140234"/>
    </source>
</evidence>
<sequence>MFPEEIAAATNETAGGYVRSSMAVAGYDDAGASSSASGFPMAPGEVDSGSRGILFEPGVCDGEITAPLCERYAFGECFTEVDLLSLKFKRYVCVLIFDDTIVVLKRRWVRQGLASSFFGAVSNKMRFGKSARAPKTHQAADNSSLISSELGIVGKGYFTKWKFHSQYPLASAEAVEAASSRFSVSHAPGVLGHLGRESQAGSGRVSLYSIGNSSVSSIMTRTSTLSKDYSGALSSGLAPGFQLFIGGKERVARMFVATTSDAKNTWLSRFAAAKASYARRLRQRPRESVAVGRRFNGAGDPPRPATAAMARDASSEPAHPEDKPRDARARLYWGTQRHPELVVAPRTADSDGDDAGLVVIGGSRSALVHELVFRTVAPAPGASSFSAQLVGTYPLLMSHAEFLGELRRYAGLVVPDTPDQAALAAGLGEVVMALAGHYAHAYDADQIEGLRAIVASAVAGDPAHDAEAVAAIAAAIDLMVPIAAPPASDDAAKPPQTADAHSPSLSALDSFEIIGSVSSAMSANIVAAAAAAADAPRPPRGRSRTHHGEPELSIPQIPTVPELIRVEITGLTPSLLLRVPPHEFAHQLYLFHKSQLAGFDPKQPQLYIPQPPRRNGAGAATSTGAQPPSMLATAGNLSATETGCSPARDAASLAGPPAGDAAAAATAGSLDVYRQLMAFTQHEPHFVTRLVHHHLLVELPLNRPARRSAVLQQWVRIGEECRAIGDAVAWAAIAMAVTVAPIARLGETWHGVALQWKELIVSEWVPLLIAHGIHEADISAPGQPADAKPLIVRPQQRSGASTPSVGPGYTYTPIPYYGTIRMRIGRQGRQLQQTYAPVLVAAGGSASVSGATAEPGDRLLFAHYGHMFSAAQEAAAGIPNSVVERARTDIMRSRASSMSLAAKFQQSGADRRRSGALDAAPAAQLAPSAAVDPSILCHPFLQAYLKGLALNPLKIGDELAGADTTEYDLRYLQSISLQCEPSVGDLYRQHMLQTADGGADDACFAQSTTLSALRQAPGSILPLVCPETVPSTNIL</sequence>
<comment type="caution">
    <text evidence="1">The sequence shown here is derived from an EMBL/GenBank/DDBJ whole genome shotgun (WGS) entry which is preliminary data.</text>
</comment>
<gene>
    <name evidence="1" type="ORF">IWQ57_003719</name>
</gene>
<proteinExistence type="predicted"/>
<accession>A0ACC1JV05</accession>
<protein>
    <submittedName>
        <fullName evidence="1">Uncharacterized protein</fullName>
    </submittedName>
</protein>
<name>A0ACC1JV05_9FUNG</name>
<dbReference type="Proteomes" id="UP001140234">
    <property type="component" value="Unassembled WGS sequence"/>
</dbReference>
<organism evidence="1 2">
    <name type="scientific">Coemansia nantahalensis</name>
    <dbReference type="NCBI Taxonomy" id="2789366"/>
    <lineage>
        <taxon>Eukaryota</taxon>
        <taxon>Fungi</taxon>
        <taxon>Fungi incertae sedis</taxon>
        <taxon>Zoopagomycota</taxon>
        <taxon>Kickxellomycotina</taxon>
        <taxon>Kickxellomycetes</taxon>
        <taxon>Kickxellales</taxon>
        <taxon>Kickxellaceae</taxon>
        <taxon>Coemansia</taxon>
    </lineage>
</organism>
<dbReference type="EMBL" id="JANBUJ010001283">
    <property type="protein sequence ID" value="KAJ2768002.1"/>
    <property type="molecule type" value="Genomic_DNA"/>
</dbReference>
<keyword evidence="2" id="KW-1185">Reference proteome</keyword>
<evidence type="ECO:0000313" key="1">
    <source>
        <dbReference type="EMBL" id="KAJ2768002.1"/>
    </source>
</evidence>